<dbReference type="GO" id="GO:0005524">
    <property type="term" value="F:ATP binding"/>
    <property type="evidence" value="ECO:0007669"/>
    <property type="project" value="UniProtKB-KW"/>
</dbReference>
<evidence type="ECO:0000256" key="5">
    <source>
        <dbReference type="ARBA" id="ARBA00022840"/>
    </source>
</evidence>
<dbReference type="Pfam" id="PF18741">
    <property type="entry name" value="MTES_1575"/>
    <property type="match status" value="1"/>
</dbReference>
<dbReference type="InterPro" id="IPR050534">
    <property type="entry name" value="Coronavir_polyprotein_1ab"/>
</dbReference>
<evidence type="ECO:0000256" key="1">
    <source>
        <dbReference type="ARBA" id="ARBA00007913"/>
    </source>
</evidence>
<dbReference type="PANTHER" id="PTHR43788">
    <property type="entry name" value="DNA2/NAM7 HELICASE FAMILY MEMBER"/>
    <property type="match status" value="1"/>
</dbReference>
<feature type="domain" description="DNA2/NAM7 helicase-like C-terminal" evidence="7">
    <location>
        <begin position="731"/>
        <end position="919"/>
    </location>
</feature>
<evidence type="ECO:0000313" key="10">
    <source>
        <dbReference type="Proteomes" id="UP000284407"/>
    </source>
</evidence>
<dbReference type="STRING" id="1443111.Z949_298"/>
<dbReference type="InterPro" id="IPR041679">
    <property type="entry name" value="DNA2/NAM7-like_C"/>
</dbReference>
<dbReference type="Pfam" id="PF13086">
    <property type="entry name" value="AAA_11"/>
    <property type="match status" value="1"/>
</dbReference>
<dbReference type="AlphaFoldDB" id="A0A420DTW4"/>
<keyword evidence="3" id="KW-0378">Hydrolase</keyword>
<evidence type="ECO:0000256" key="3">
    <source>
        <dbReference type="ARBA" id="ARBA00022801"/>
    </source>
</evidence>
<dbReference type="Gene3D" id="3.40.960.10">
    <property type="entry name" value="VSR Endonuclease"/>
    <property type="match status" value="1"/>
</dbReference>
<dbReference type="Gene3D" id="3.40.50.300">
    <property type="entry name" value="P-loop containing nucleotide triphosphate hydrolases"/>
    <property type="match status" value="2"/>
</dbReference>
<comment type="caution">
    <text evidence="9">The sequence shown here is derived from an EMBL/GenBank/DDBJ whole genome shotgun (WGS) entry which is preliminary data.</text>
</comment>
<dbReference type="GO" id="GO:0043139">
    <property type="term" value="F:5'-3' DNA helicase activity"/>
    <property type="evidence" value="ECO:0007669"/>
    <property type="project" value="TreeGrafter"/>
</dbReference>
<evidence type="ECO:0000259" key="8">
    <source>
        <dbReference type="Pfam" id="PF18741"/>
    </source>
</evidence>
<evidence type="ECO:0000259" key="7">
    <source>
        <dbReference type="Pfam" id="PF13087"/>
    </source>
</evidence>
<dbReference type="Pfam" id="PF13087">
    <property type="entry name" value="AAA_12"/>
    <property type="match status" value="1"/>
</dbReference>
<dbReference type="InterPro" id="IPR049468">
    <property type="entry name" value="Restrct_endonuc-II-like_dom"/>
</dbReference>
<dbReference type="EMBL" id="RAQK01000001">
    <property type="protein sequence ID" value="RKE97618.1"/>
    <property type="molecule type" value="Genomic_DNA"/>
</dbReference>
<dbReference type="Proteomes" id="UP000284407">
    <property type="component" value="Unassembled WGS sequence"/>
</dbReference>
<dbReference type="InterPro" id="IPR041677">
    <property type="entry name" value="DNA2/NAM7_AAA_11"/>
</dbReference>
<sequence length="1051" mass="115649">MSVVLNTIRAFPRGRTVEELYALLGRSFDAQGRLTVLSELEALCATGSIRRLSNGKWIPATPPVLSLDQALTSSPASIDLEGETLVAAPFSQQTAEYADPAFDEDLATDTTRLDPQALLRYWRSALRSDPRGATTQTPDRHGDNWQLIAGKGPFVPADGQKTVMKIDSEALAPNFRAALLRREANENTLAIGWPIAIGRKSGVPAIWPVGLITADWRRVDGYLEIEVSTNDVLINPEWLRGTARNTGWKANELADVFAKTDGVGLETDEFLARLRDSSAKQIRGKITCDWLAGELNTANEGIFDAAALFLPNDSSFTAGAIRDLDEIAAWPEARLSSTALAPLLGINPAASEGSTPTINVGPLNAEQIGAVQQACQKPLTVVTGPPGTGKSQAIVSMAASVLAAGGSVVVASKNHQALDAVQERLDSIAAEAPFIVRTLDPQKDVDRSFSTVLNELVSGGQGQRRAVDQLLVDKLQQMSQDRDLGMASSALRAQFECELAELLDRMDARKKYTTSHTEKPPSVEKPLNTWSRFLDWLFSLFRKTQTDETPKNVKVWSIAEIEHEIFRLRFERDEIETDTDLVELTNEIAELANRLLPLILSNRTSISAESWELLDNAKSEMDFSGSKTRVPPDASNEIVELRPLWLVSVLGAPKRLPLIDGLFDLVIFDEASQCDIASALPLFARARRAVVVGDNRQLSFIPGLSQAQDRNLMQAQNLPAASMSRYAQSRNSLFDFAQRAQGAERIMLRQQYRSFGTIVEYISGEFYGGALKTAYNPESIKPPKGQKPGLAWDHVAAPLAQSGNNVNKAEVAAIVKHLENLLLKDGYEGTVGVTSPFRGQVHAIEQAVRAKVPDHKLEAAEFRVATIDGFQGQERDVILFSPTLGPSSPMSAVGFLQKDFRRLNVAISRARAVAHVFGDLEYARSGKVRSLAALASAATEPRKRVGEGVFDSDWERRVFYALQKRGLTPQPQYEIVGRRLDFALFGANGVKLDLEVDGRFFHENTDGQRKQSDHWRDHQLKSLGWKVRRFWVDELAKDMEACLDIVERDLA</sequence>
<dbReference type="SUPFAM" id="SSF52980">
    <property type="entry name" value="Restriction endonuclease-like"/>
    <property type="match status" value="1"/>
</dbReference>
<keyword evidence="2" id="KW-0547">Nucleotide-binding</keyword>
<evidence type="ECO:0000256" key="4">
    <source>
        <dbReference type="ARBA" id="ARBA00022806"/>
    </source>
</evidence>
<dbReference type="CDD" id="cd18808">
    <property type="entry name" value="SF1_C_Upf1"/>
    <property type="match status" value="1"/>
</dbReference>
<protein>
    <submittedName>
        <fullName evidence="9">Uncharacterized protein DUF559</fullName>
    </submittedName>
</protein>
<evidence type="ECO:0000256" key="2">
    <source>
        <dbReference type="ARBA" id="ARBA00022741"/>
    </source>
</evidence>
<dbReference type="SUPFAM" id="SSF52540">
    <property type="entry name" value="P-loop containing nucleoside triphosphate hydrolases"/>
    <property type="match status" value="2"/>
</dbReference>
<dbReference type="InterPro" id="IPR047187">
    <property type="entry name" value="SF1_C_Upf1"/>
</dbReference>
<keyword evidence="10" id="KW-1185">Reference proteome</keyword>
<evidence type="ECO:0000259" key="6">
    <source>
        <dbReference type="Pfam" id="PF13086"/>
    </source>
</evidence>
<dbReference type="InterPro" id="IPR027417">
    <property type="entry name" value="P-loop_NTPase"/>
</dbReference>
<dbReference type="OrthoDB" id="9757917at2"/>
<accession>A0A420DTW4</accession>
<dbReference type="PANTHER" id="PTHR43788:SF8">
    <property type="entry name" value="DNA-BINDING PROTEIN SMUBP-2"/>
    <property type="match status" value="1"/>
</dbReference>
<gene>
    <name evidence="9" type="ORF">C8N30_2232</name>
</gene>
<name>A0A420DTW4_9RHOB</name>
<comment type="similarity">
    <text evidence="1">Belongs to the DNA2/NAM7 helicase family.</text>
</comment>
<feature type="domain" description="DNA2/NAM7 helicase helicase" evidence="6">
    <location>
        <begin position="363"/>
        <end position="556"/>
    </location>
</feature>
<organism evidence="9 10">
    <name type="scientific">Sulfitobacter guttiformis</name>
    <dbReference type="NCBI Taxonomy" id="74349"/>
    <lineage>
        <taxon>Bacteria</taxon>
        <taxon>Pseudomonadati</taxon>
        <taxon>Pseudomonadota</taxon>
        <taxon>Alphaproteobacteria</taxon>
        <taxon>Rhodobacterales</taxon>
        <taxon>Roseobacteraceae</taxon>
        <taxon>Sulfitobacter</taxon>
    </lineage>
</organism>
<proteinExistence type="inferred from homology"/>
<keyword evidence="4" id="KW-0347">Helicase</keyword>
<evidence type="ECO:0000313" key="9">
    <source>
        <dbReference type="EMBL" id="RKE97618.1"/>
    </source>
</evidence>
<dbReference type="InterPro" id="IPR011335">
    <property type="entry name" value="Restrct_endonuc-II-like"/>
</dbReference>
<reference evidence="9 10" key="1">
    <citation type="submission" date="2018-09" db="EMBL/GenBank/DDBJ databases">
        <title>Genomic Encyclopedia of Archaeal and Bacterial Type Strains, Phase II (KMG-II): from individual species to whole genera.</title>
        <authorList>
            <person name="Goeker M."/>
        </authorList>
    </citation>
    <scope>NUCLEOTIDE SEQUENCE [LARGE SCALE GENOMIC DNA]</scope>
    <source>
        <strain evidence="9 10">DSM 11458</strain>
    </source>
</reference>
<dbReference type="GO" id="GO:0016787">
    <property type="term" value="F:hydrolase activity"/>
    <property type="evidence" value="ECO:0007669"/>
    <property type="project" value="UniProtKB-KW"/>
</dbReference>
<feature type="domain" description="Restriction endonuclease type II-like" evidence="8">
    <location>
        <begin position="955"/>
        <end position="1047"/>
    </location>
</feature>
<keyword evidence="5" id="KW-0067">ATP-binding</keyword>